<evidence type="ECO:0000313" key="2">
    <source>
        <dbReference type="EMBL" id="QTA85155.1"/>
    </source>
</evidence>
<dbReference type="AlphaFoldDB" id="A0A975GL35"/>
<dbReference type="InterPro" id="IPR010982">
    <property type="entry name" value="Lambda_DNA-bd_dom_sf"/>
</dbReference>
<evidence type="ECO:0000313" key="3">
    <source>
        <dbReference type="Proteomes" id="UP000663722"/>
    </source>
</evidence>
<keyword evidence="3" id="KW-1185">Reference proteome</keyword>
<dbReference type="GO" id="GO:0003677">
    <property type="term" value="F:DNA binding"/>
    <property type="evidence" value="ECO:0007669"/>
    <property type="project" value="InterPro"/>
</dbReference>
<dbReference type="InterPro" id="IPR001387">
    <property type="entry name" value="Cro/C1-type_HTH"/>
</dbReference>
<dbReference type="Gene3D" id="1.10.260.40">
    <property type="entry name" value="lambda repressor-like DNA-binding domains"/>
    <property type="match status" value="1"/>
</dbReference>
<name>A0A975GL35_9BACT</name>
<protein>
    <submittedName>
        <fullName evidence="2">HTH domain-containing protein, Cro/C1-type</fullName>
    </submittedName>
</protein>
<dbReference type="CDD" id="cd00093">
    <property type="entry name" value="HTH_XRE"/>
    <property type="match status" value="1"/>
</dbReference>
<dbReference type="Proteomes" id="UP000663722">
    <property type="component" value="Chromosome"/>
</dbReference>
<evidence type="ECO:0000259" key="1">
    <source>
        <dbReference type="PROSITE" id="PS50943"/>
    </source>
</evidence>
<feature type="domain" description="HTH cro/C1-type" evidence="1">
    <location>
        <begin position="62"/>
        <end position="116"/>
    </location>
</feature>
<dbReference type="SMART" id="SM00530">
    <property type="entry name" value="HTH_XRE"/>
    <property type="match status" value="1"/>
</dbReference>
<sequence length="117" mass="13343">MQEPMRKLRTETVTVTVTGPAENMEKAMRALTELGFADTSDSVPWREAFPEYDEKDLPGLYLAAARDRENMTQKRLSELTGIPRRHISEMERGKRTIGKKAGKILGKVLKVDHRVFL</sequence>
<reference evidence="2" key="1">
    <citation type="journal article" date="2021" name="Microb. Physiol.">
        <title>Proteogenomic Insights into the Physiology of Marine, Sulfate-Reducing, Filamentous Desulfonema limicola and Desulfonema magnum.</title>
        <authorList>
            <person name="Schnaars V."/>
            <person name="Wohlbrand L."/>
            <person name="Scheve S."/>
            <person name="Hinrichs C."/>
            <person name="Reinhardt R."/>
            <person name="Rabus R."/>
        </authorList>
    </citation>
    <scope>NUCLEOTIDE SEQUENCE</scope>
    <source>
        <strain evidence="2">4be13</strain>
    </source>
</reference>
<dbReference type="SUPFAM" id="SSF47413">
    <property type="entry name" value="lambda repressor-like DNA-binding domains"/>
    <property type="match status" value="1"/>
</dbReference>
<accession>A0A975GL35</accession>
<gene>
    <name evidence="2" type="ORF">dnm_011600</name>
</gene>
<dbReference type="KEGG" id="dmm:dnm_011600"/>
<dbReference type="Pfam" id="PF01381">
    <property type="entry name" value="HTH_3"/>
    <property type="match status" value="1"/>
</dbReference>
<organism evidence="2 3">
    <name type="scientific">Desulfonema magnum</name>
    <dbReference type="NCBI Taxonomy" id="45655"/>
    <lineage>
        <taxon>Bacteria</taxon>
        <taxon>Pseudomonadati</taxon>
        <taxon>Thermodesulfobacteriota</taxon>
        <taxon>Desulfobacteria</taxon>
        <taxon>Desulfobacterales</taxon>
        <taxon>Desulfococcaceae</taxon>
        <taxon>Desulfonema</taxon>
    </lineage>
</organism>
<dbReference type="RefSeq" id="WP_246556182.1">
    <property type="nucleotide sequence ID" value="NZ_CP061800.1"/>
</dbReference>
<dbReference type="EMBL" id="CP061800">
    <property type="protein sequence ID" value="QTA85155.1"/>
    <property type="molecule type" value="Genomic_DNA"/>
</dbReference>
<dbReference type="PROSITE" id="PS50943">
    <property type="entry name" value="HTH_CROC1"/>
    <property type="match status" value="1"/>
</dbReference>
<proteinExistence type="predicted"/>